<evidence type="ECO:0000259" key="13">
    <source>
        <dbReference type="Pfam" id="PF00441"/>
    </source>
</evidence>
<dbReference type="InterPro" id="IPR006089">
    <property type="entry name" value="Acyl-CoA_DH_CS"/>
</dbReference>
<feature type="domain" description="Acyl-CoA oxidase/dehydrogenase middle" evidence="14">
    <location>
        <begin position="125"/>
        <end position="220"/>
    </location>
</feature>
<gene>
    <name evidence="16" type="ordered locus">M5M_18685</name>
</gene>
<feature type="domain" description="Acyl-CoA dehydrogenase/oxidase N-terminal" evidence="15">
    <location>
        <begin position="6"/>
        <end position="119"/>
    </location>
</feature>
<dbReference type="Pfam" id="PF02770">
    <property type="entry name" value="Acyl-CoA_dh_M"/>
    <property type="match status" value="1"/>
</dbReference>
<dbReference type="Gene3D" id="2.40.110.10">
    <property type="entry name" value="Butyryl-CoA Dehydrogenase, subunit A, domain 2"/>
    <property type="match status" value="1"/>
</dbReference>
<dbReference type="eggNOG" id="COG1960">
    <property type="taxonomic scope" value="Bacteria"/>
</dbReference>
<dbReference type="PROSITE" id="PS00073">
    <property type="entry name" value="ACYL_COA_DH_2"/>
    <property type="match status" value="1"/>
</dbReference>
<dbReference type="EMBL" id="CP003746">
    <property type="protein sequence ID" value="AFV00866.1"/>
    <property type="molecule type" value="Genomic_DNA"/>
</dbReference>
<evidence type="ECO:0000256" key="1">
    <source>
        <dbReference type="ARBA" id="ARBA00001974"/>
    </source>
</evidence>
<keyword evidence="17" id="KW-1185">Reference proteome</keyword>
<dbReference type="SUPFAM" id="SSF47203">
    <property type="entry name" value="Acyl-CoA dehydrogenase C-terminal domain-like"/>
    <property type="match status" value="1"/>
</dbReference>
<comment type="cofactor">
    <cofactor evidence="1 12">
        <name>FAD</name>
        <dbReference type="ChEBI" id="CHEBI:57692"/>
    </cofactor>
</comment>
<evidence type="ECO:0000256" key="8">
    <source>
        <dbReference type="ARBA" id="ARBA00066461"/>
    </source>
</evidence>
<reference evidence="16 17" key="1">
    <citation type="journal article" date="2013" name="Genome Announc.">
        <title>Complete genome sequence of Simiduia agarivorans SA1(T), a marine bacterium able to degrade a variety of polysaccharides.</title>
        <authorList>
            <person name="Lin S.Y."/>
            <person name="Shieh W.Y."/>
            <person name="Chen J.S."/>
            <person name="Tang S.L."/>
        </authorList>
    </citation>
    <scope>NUCLEOTIDE SEQUENCE [LARGE SCALE GENOMIC DNA]</scope>
    <source>
        <strain evidence="17">DSM 21679 / JCM 13881 / BCRC 17597 / SA1</strain>
    </source>
</reference>
<evidence type="ECO:0000259" key="15">
    <source>
        <dbReference type="Pfam" id="PF02771"/>
    </source>
</evidence>
<comment type="similarity">
    <text evidence="2 12">Belongs to the acyl-CoA dehydrogenase family.</text>
</comment>
<dbReference type="InterPro" id="IPR036250">
    <property type="entry name" value="AcylCo_DH-like_C"/>
</dbReference>
<dbReference type="GO" id="GO:0050660">
    <property type="term" value="F:flavin adenine dinucleotide binding"/>
    <property type="evidence" value="ECO:0007669"/>
    <property type="project" value="InterPro"/>
</dbReference>
<evidence type="ECO:0000256" key="12">
    <source>
        <dbReference type="RuleBase" id="RU362125"/>
    </source>
</evidence>
<dbReference type="RefSeq" id="WP_015049016.1">
    <property type="nucleotide sequence ID" value="NC_018868.3"/>
</dbReference>
<dbReference type="InterPro" id="IPR006091">
    <property type="entry name" value="Acyl-CoA_Oxase/DH_mid-dom"/>
</dbReference>
<protein>
    <recommendedName>
        <fullName evidence="9">3-sulfinopropanoyl-CoA desulfinase</fullName>
        <ecNumber evidence="7">1.3.8.10</ecNumber>
        <ecNumber evidence="8">3.13.1.4</ecNumber>
    </recommendedName>
    <alternativeName>
        <fullName evidence="11">3-sulfinopropionyl coenzyme A desulfinase</fullName>
    </alternativeName>
    <alternativeName>
        <fullName evidence="10">Cyclohex-1-ene-1-carbonyl-CoA dehydrogenase</fullName>
    </alternativeName>
</protein>
<dbReference type="FunFam" id="1.10.540.10:FF:000002">
    <property type="entry name" value="Acyl-CoA dehydrogenase FadE19"/>
    <property type="match status" value="1"/>
</dbReference>
<keyword evidence="5 12" id="KW-0560">Oxidoreductase</keyword>
<organism evidence="16 17">
    <name type="scientific">Simiduia agarivorans (strain DSM 21679 / JCM 13881 / BCRC 17597 / SA1)</name>
    <dbReference type="NCBI Taxonomy" id="1117647"/>
    <lineage>
        <taxon>Bacteria</taxon>
        <taxon>Pseudomonadati</taxon>
        <taxon>Pseudomonadota</taxon>
        <taxon>Gammaproteobacteria</taxon>
        <taxon>Cellvibrionales</taxon>
        <taxon>Cellvibrionaceae</taxon>
        <taxon>Simiduia</taxon>
    </lineage>
</organism>
<keyword evidence="3 12" id="KW-0285">Flavoprotein</keyword>
<dbReference type="GO" id="GO:0003995">
    <property type="term" value="F:acyl-CoA dehydrogenase activity"/>
    <property type="evidence" value="ECO:0007669"/>
    <property type="project" value="InterPro"/>
</dbReference>
<dbReference type="OrthoDB" id="6138585at2"/>
<dbReference type="Pfam" id="PF00441">
    <property type="entry name" value="Acyl-CoA_dh_1"/>
    <property type="match status" value="1"/>
</dbReference>
<evidence type="ECO:0000256" key="2">
    <source>
        <dbReference type="ARBA" id="ARBA00009347"/>
    </source>
</evidence>
<evidence type="ECO:0000256" key="7">
    <source>
        <dbReference type="ARBA" id="ARBA00066362"/>
    </source>
</evidence>
<dbReference type="AlphaFoldDB" id="K4KRF0"/>
<evidence type="ECO:0000256" key="5">
    <source>
        <dbReference type="ARBA" id="ARBA00023002"/>
    </source>
</evidence>
<dbReference type="FunFam" id="1.20.140.10:FF:000004">
    <property type="entry name" value="Acyl-CoA dehydrogenase FadE25"/>
    <property type="match status" value="1"/>
</dbReference>
<dbReference type="Proteomes" id="UP000000466">
    <property type="component" value="Chromosome"/>
</dbReference>
<evidence type="ECO:0000313" key="17">
    <source>
        <dbReference type="Proteomes" id="UP000000466"/>
    </source>
</evidence>
<sequence length="386" mass="41032">MHFALTEEQQMIAETARNFATTELAPVAAMLDETGGREQLLANLKQLAALGFMGLNIKAEYGGTEAGVVAFSLAITELAKACASTAVTVSVSNMVAEVIQAMGTEAQKQHYLPRLCGGEFYAGGFCLTESGAGSDPAGMKTRAVKDGDHYVLSGAKLYITSAEYAGVFVVWAVTDPAAKKGKGISCFLVDAGTPGLTIGKAEHKMGQKASATNEVHFDQCRVPASAMLGAENDGFRIAVAELAGGRIGIGSLALGVGLAAMDYAGRYIAEREQFGQPLINFQGLQWMLADRATELEAARLLVMQAAWLKEQGAPFSKAASMAKLFASEKANEACYTALQMLGGAGYLKEYPVERMARDVRITTIYEGTSEVQRIVIARELIKELNQ</sequence>
<evidence type="ECO:0000256" key="4">
    <source>
        <dbReference type="ARBA" id="ARBA00022827"/>
    </source>
</evidence>
<evidence type="ECO:0000313" key="16">
    <source>
        <dbReference type="EMBL" id="AFV00866.1"/>
    </source>
</evidence>
<dbReference type="SUPFAM" id="SSF56645">
    <property type="entry name" value="Acyl-CoA dehydrogenase NM domain-like"/>
    <property type="match status" value="1"/>
</dbReference>
<accession>K4KRF0</accession>
<dbReference type="InterPro" id="IPR009100">
    <property type="entry name" value="AcylCoA_DH/oxidase_NM_dom_sf"/>
</dbReference>
<evidence type="ECO:0000256" key="11">
    <source>
        <dbReference type="ARBA" id="ARBA00075603"/>
    </source>
</evidence>
<feature type="domain" description="Acyl-CoA dehydrogenase/oxidase C-terminal" evidence="13">
    <location>
        <begin position="232"/>
        <end position="380"/>
    </location>
</feature>
<dbReference type="STRING" id="1117647.M5M_18685"/>
<dbReference type="PIRSF" id="PIRSF016578">
    <property type="entry name" value="HsaA"/>
    <property type="match status" value="1"/>
</dbReference>
<dbReference type="Pfam" id="PF02771">
    <property type="entry name" value="Acyl-CoA_dh_N"/>
    <property type="match status" value="1"/>
</dbReference>
<dbReference type="PANTHER" id="PTHR43884">
    <property type="entry name" value="ACYL-COA DEHYDROGENASE"/>
    <property type="match status" value="1"/>
</dbReference>
<evidence type="ECO:0000256" key="3">
    <source>
        <dbReference type="ARBA" id="ARBA00022630"/>
    </source>
</evidence>
<proteinExistence type="inferred from homology"/>
<evidence type="ECO:0000256" key="9">
    <source>
        <dbReference type="ARBA" id="ARBA00068311"/>
    </source>
</evidence>
<dbReference type="PANTHER" id="PTHR43884:SF12">
    <property type="entry name" value="ISOVALERYL-COA DEHYDROGENASE, MITOCHONDRIAL-RELATED"/>
    <property type="match status" value="1"/>
</dbReference>
<keyword evidence="4 12" id="KW-0274">FAD</keyword>
<comment type="catalytic activity">
    <reaction evidence="6">
        <text>3-sulfinopropanoyl-CoA + H2O = propanoyl-CoA + sulfite + H(+)</text>
        <dbReference type="Rhea" id="RHEA:41624"/>
        <dbReference type="ChEBI" id="CHEBI:15377"/>
        <dbReference type="ChEBI" id="CHEBI:15378"/>
        <dbReference type="ChEBI" id="CHEBI:17359"/>
        <dbReference type="ChEBI" id="CHEBI:57392"/>
        <dbReference type="ChEBI" id="CHEBI:78349"/>
        <dbReference type="EC" id="3.13.1.4"/>
    </reaction>
    <physiologicalReaction direction="left-to-right" evidence="6">
        <dbReference type="Rhea" id="RHEA:41625"/>
    </physiologicalReaction>
</comment>
<dbReference type="EC" id="1.3.8.10" evidence="7"/>
<dbReference type="InterPro" id="IPR037069">
    <property type="entry name" value="AcylCoA_DH/ox_N_sf"/>
</dbReference>
<evidence type="ECO:0000256" key="10">
    <source>
        <dbReference type="ARBA" id="ARBA00072305"/>
    </source>
</evidence>
<name>K4KRF0_SIMAS</name>
<dbReference type="KEGG" id="saga:M5M_18685"/>
<dbReference type="InterPro" id="IPR013786">
    <property type="entry name" value="AcylCoA_DH/ox_N"/>
</dbReference>
<dbReference type="HOGENOM" id="CLU_018204_0_2_6"/>
<evidence type="ECO:0000259" key="14">
    <source>
        <dbReference type="Pfam" id="PF02770"/>
    </source>
</evidence>
<dbReference type="EC" id="3.13.1.4" evidence="8"/>
<dbReference type="Gene3D" id="1.20.140.10">
    <property type="entry name" value="Butyryl-CoA Dehydrogenase, subunit A, domain 3"/>
    <property type="match status" value="1"/>
</dbReference>
<dbReference type="InterPro" id="IPR046373">
    <property type="entry name" value="Acyl-CoA_Oxase/DH_mid-dom_sf"/>
</dbReference>
<dbReference type="InterPro" id="IPR009075">
    <property type="entry name" value="AcylCo_DH/oxidase_C"/>
</dbReference>
<dbReference type="PROSITE" id="PS00072">
    <property type="entry name" value="ACYL_COA_DH_1"/>
    <property type="match status" value="1"/>
</dbReference>
<dbReference type="Gene3D" id="1.10.540.10">
    <property type="entry name" value="Acyl-CoA dehydrogenase/oxidase, N-terminal domain"/>
    <property type="match status" value="1"/>
</dbReference>
<dbReference type="FunFam" id="2.40.110.10:FF:000001">
    <property type="entry name" value="Acyl-CoA dehydrogenase, mitochondrial"/>
    <property type="match status" value="1"/>
</dbReference>
<evidence type="ECO:0000256" key="6">
    <source>
        <dbReference type="ARBA" id="ARBA00052938"/>
    </source>
</evidence>